<feature type="transmembrane region" description="Helical" evidence="1">
    <location>
        <begin position="91"/>
        <end position="111"/>
    </location>
</feature>
<keyword evidence="1" id="KW-0472">Membrane</keyword>
<dbReference type="RefSeq" id="WP_109094481.1">
    <property type="nucleotide sequence ID" value="NZ_QETB01000006.1"/>
</dbReference>
<keyword evidence="1" id="KW-0812">Transmembrane</keyword>
<feature type="transmembrane region" description="Helical" evidence="1">
    <location>
        <begin position="131"/>
        <end position="156"/>
    </location>
</feature>
<dbReference type="InterPro" id="IPR026898">
    <property type="entry name" value="PrsW"/>
</dbReference>
<keyword evidence="1" id="KW-1133">Transmembrane helix</keyword>
<reference evidence="3" key="1">
    <citation type="submission" date="2018-05" db="EMBL/GenBank/DDBJ databases">
        <authorList>
            <person name="Li Y."/>
        </authorList>
    </citation>
    <scope>NUCLEOTIDE SEQUENCE [LARGE SCALE GENOMIC DNA]</scope>
    <source>
        <strain evidence="3">sk1b4</strain>
    </source>
</reference>
<evidence type="ECO:0000313" key="3">
    <source>
        <dbReference type="Proteomes" id="UP000245283"/>
    </source>
</evidence>
<accession>A0A2V1K568</accession>
<evidence type="ECO:0000256" key="1">
    <source>
        <dbReference type="SAM" id="Phobius"/>
    </source>
</evidence>
<protein>
    <recommendedName>
        <fullName evidence="4">PrsW family intramembrane metalloprotease</fullName>
    </recommendedName>
</protein>
<organism evidence="2 3">
    <name type="scientific">Ancrocorticia populi</name>
    <dbReference type="NCBI Taxonomy" id="2175228"/>
    <lineage>
        <taxon>Bacteria</taxon>
        <taxon>Bacillati</taxon>
        <taxon>Actinomycetota</taxon>
        <taxon>Actinomycetes</taxon>
        <taxon>Actinomycetales</taxon>
        <taxon>Actinomycetaceae</taxon>
        <taxon>Ancrocorticia</taxon>
    </lineage>
</organism>
<evidence type="ECO:0000313" key="2">
    <source>
        <dbReference type="EMBL" id="PWF24585.1"/>
    </source>
</evidence>
<dbReference type="AlphaFoldDB" id="A0A2V1K568"/>
<dbReference type="Pfam" id="PF13367">
    <property type="entry name" value="PrsW-protease"/>
    <property type="match status" value="1"/>
</dbReference>
<feature type="transmembrane region" description="Helical" evidence="1">
    <location>
        <begin position="231"/>
        <end position="253"/>
    </location>
</feature>
<proteinExistence type="predicted"/>
<evidence type="ECO:0008006" key="4">
    <source>
        <dbReference type="Google" id="ProtNLM"/>
    </source>
</evidence>
<dbReference type="GO" id="GO:0008233">
    <property type="term" value="F:peptidase activity"/>
    <property type="evidence" value="ECO:0007669"/>
    <property type="project" value="InterPro"/>
</dbReference>
<comment type="caution">
    <text evidence="2">The sequence shown here is derived from an EMBL/GenBank/DDBJ whole genome shotgun (WGS) entry which is preliminary data.</text>
</comment>
<feature type="transmembrane region" description="Helical" evidence="1">
    <location>
        <begin position="265"/>
        <end position="284"/>
    </location>
</feature>
<dbReference type="PANTHER" id="PTHR36844">
    <property type="entry name" value="PROTEASE PRSW"/>
    <property type="match status" value="1"/>
</dbReference>
<dbReference type="PANTHER" id="PTHR36844:SF1">
    <property type="entry name" value="PROTEASE PRSW"/>
    <property type="match status" value="1"/>
</dbReference>
<dbReference type="EMBL" id="QETB01000006">
    <property type="protein sequence ID" value="PWF24585.1"/>
    <property type="molecule type" value="Genomic_DNA"/>
</dbReference>
<feature type="transmembrane region" description="Helical" evidence="1">
    <location>
        <begin position="29"/>
        <end position="48"/>
    </location>
</feature>
<keyword evidence="3" id="KW-1185">Reference proteome</keyword>
<gene>
    <name evidence="2" type="ORF">DD236_11205</name>
</gene>
<sequence length="403" mass="43940">MSEQGIRVGAPHHGHYSAPRFVEPAKHGIGFYIAVVSIIAVAVAGFFYTLPLISFEGAGVTFVLILLALVPVVLILILIKWIDEWEPEPKWLYLVAFAWGAGISTLQSIVGNQRFEEIVGARTDLDAYQQAALPVIVGAPIVEEAFKGIGVLLIFFAFRKNFNGPVDGIVYGMLIGVGFAFTENIFYFGQFYDELGAVFQARAIENPFVHPLATALTGMGAGFASQGRSRFSIVPMSMVGYAGAVLLHGLHNFSAVQDMGSAQRLGYQLPIYIAAVALICYLRVRERKMVLGVLSEYALAGWITGNEMAMIQTVANRDSAATWAGENLARAGGNQQDGVRAMRRFQEELLNLANARVSALHRGTVNAPRVRAEEARRLELLAYLREVFTGHVQHTGGQNAPRV</sequence>
<dbReference type="OrthoDB" id="9785431at2"/>
<feature type="transmembrane region" description="Helical" evidence="1">
    <location>
        <begin position="168"/>
        <end position="188"/>
    </location>
</feature>
<dbReference type="Proteomes" id="UP000245283">
    <property type="component" value="Unassembled WGS sequence"/>
</dbReference>
<feature type="transmembrane region" description="Helical" evidence="1">
    <location>
        <begin position="208"/>
        <end position="224"/>
    </location>
</feature>
<name>A0A2V1K568_9ACTO</name>
<feature type="transmembrane region" description="Helical" evidence="1">
    <location>
        <begin position="60"/>
        <end position="79"/>
    </location>
</feature>